<protein>
    <submittedName>
        <fullName evidence="2">Uncharacterized protein</fullName>
    </submittedName>
</protein>
<proteinExistence type="predicted"/>
<feature type="region of interest" description="Disordered" evidence="1">
    <location>
        <begin position="1"/>
        <end position="27"/>
    </location>
</feature>
<dbReference type="EMBL" id="GBXM01046324">
    <property type="protein sequence ID" value="JAH62253.1"/>
    <property type="molecule type" value="Transcribed_RNA"/>
</dbReference>
<evidence type="ECO:0000313" key="2">
    <source>
        <dbReference type="EMBL" id="JAH62253.1"/>
    </source>
</evidence>
<reference evidence="2" key="2">
    <citation type="journal article" date="2015" name="Fish Shellfish Immunol.">
        <title>Early steps in the European eel (Anguilla anguilla)-Vibrio vulnificus interaction in the gills: Role of the RtxA13 toxin.</title>
        <authorList>
            <person name="Callol A."/>
            <person name="Pajuelo D."/>
            <person name="Ebbesson L."/>
            <person name="Teles M."/>
            <person name="MacKenzie S."/>
            <person name="Amaro C."/>
        </authorList>
    </citation>
    <scope>NUCLEOTIDE SEQUENCE</scope>
</reference>
<organism evidence="2">
    <name type="scientific">Anguilla anguilla</name>
    <name type="common">European freshwater eel</name>
    <name type="synonym">Muraena anguilla</name>
    <dbReference type="NCBI Taxonomy" id="7936"/>
    <lineage>
        <taxon>Eukaryota</taxon>
        <taxon>Metazoa</taxon>
        <taxon>Chordata</taxon>
        <taxon>Craniata</taxon>
        <taxon>Vertebrata</taxon>
        <taxon>Euteleostomi</taxon>
        <taxon>Actinopterygii</taxon>
        <taxon>Neopterygii</taxon>
        <taxon>Teleostei</taxon>
        <taxon>Anguilliformes</taxon>
        <taxon>Anguillidae</taxon>
        <taxon>Anguilla</taxon>
    </lineage>
</organism>
<accession>A0A0E9UBE0</accession>
<dbReference type="AlphaFoldDB" id="A0A0E9UBE0"/>
<reference evidence="2" key="1">
    <citation type="submission" date="2014-11" db="EMBL/GenBank/DDBJ databases">
        <authorList>
            <person name="Amaro Gonzalez C."/>
        </authorList>
    </citation>
    <scope>NUCLEOTIDE SEQUENCE</scope>
</reference>
<sequence length="27" mass="2911">MSAEGMAAFGGLISPWTSGNRRTKKEK</sequence>
<evidence type="ECO:0000256" key="1">
    <source>
        <dbReference type="SAM" id="MobiDB-lite"/>
    </source>
</evidence>
<name>A0A0E9UBE0_ANGAN</name>